<dbReference type="OrthoDB" id="3208495at2759"/>
<gene>
    <name evidence="2" type="ORF">FA15DRAFT_638473</name>
</gene>
<dbReference type="InterPro" id="IPR041078">
    <property type="entry name" value="Plavaka"/>
</dbReference>
<dbReference type="Proteomes" id="UP000307440">
    <property type="component" value="Unassembled WGS sequence"/>
</dbReference>
<evidence type="ECO:0000256" key="1">
    <source>
        <dbReference type="SAM" id="MobiDB-lite"/>
    </source>
</evidence>
<dbReference type="Pfam" id="PF18759">
    <property type="entry name" value="Plavaka"/>
    <property type="match status" value="1"/>
</dbReference>
<accession>A0A5C3KZ94</accession>
<proteinExistence type="predicted"/>
<organism evidence="2 3">
    <name type="scientific">Coprinopsis marcescibilis</name>
    <name type="common">Agaric fungus</name>
    <name type="synonym">Psathyrella marcescibilis</name>
    <dbReference type="NCBI Taxonomy" id="230819"/>
    <lineage>
        <taxon>Eukaryota</taxon>
        <taxon>Fungi</taxon>
        <taxon>Dikarya</taxon>
        <taxon>Basidiomycota</taxon>
        <taxon>Agaricomycotina</taxon>
        <taxon>Agaricomycetes</taxon>
        <taxon>Agaricomycetidae</taxon>
        <taxon>Agaricales</taxon>
        <taxon>Agaricineae</taxon>
        <taxon>Psathyrellaceae</taxon>
        <taxon>Coprinopsis</taxon>
    </lineage>
</organism>
<evidence type="ECO:0000313" key="3">
    <source>
        <dbReference type="Proteomes" id="UP000307440"/>
    </source>
</evidence>
<protein>
    <submittedName>
        <fullName evidence="2">Uncharacterized protein</fullName>
    </submittedName>
</protein>
<dbReference type="AlphaFoldDB" id="A0A5C3KZ94"/>
<dbReference type="STRING" id="230819.A0A5C3KZ94"/>
<name>A0A5C3KZ94_COPMA</name>
<feature type="region of interest" description="Disordered" evidence="1">
    <location>
        <begin position="619"/>
        <end position="663"/>
    </location>
</feature>
<dbReference type="EMBL" id="ML210180">
    <property type="protein sequence ID" value="TFK25959.1"/>
    <property type="molecule type" value="Genomic_DNA"/>
</dbReference>
<sequence length="1103" mass="125380">MKMSRILGSNKEEIKEQEGEWIDDDGWRKEPISLKVPFNKSMKQSGTGNFAVGTLHYRSITEVVKEKLRNQQGSQFFHYAPHESLWKPSEQSPKTRVYSELYNSNAFIRAHQEVHNLLNNPQCTLPRVVVGLMFWSDQTHLTSFGGSKAWPLYMCFANESKYRRCKPNSDLCHQIAYFETMPERIKDFIAKRTGGKVQDKHLAFLNREAFHEQWSILLDEELQDAIENGIVLMCHDGVLRRFYIRIFTYSADYPEKILLAGIKRGNCPCPRCLVSKADLHELGMQKDMKTRKTQLRTYDSAVVSAVDASRTAIFERGAAVQGATVDTYLKDKYGFVANQNAFGTKLTSLGFNICSALVVDLLHEFEIGVWKSLFIHLIRLLNAIQRASLLVHELDKRYRLVPVFGQAIRLFSSNTSSMARRAARDYEDVLQCSIAVFQDLFPAADQEIVLKLLYLCCQWHSLAKLRLHTDYTLNLLQATTAALGNQFRLFVNSTCEAYVTYELPKEAEARQRRARMAAENLASQEAADDEEDMTAPPPEERVDERANDTISTTAVAPPPSPGFRIIATNHCQDPVGPHGTCLIPVDTPTPRDTIVFAGVARVATSTHSGVSSTTQAPLYPTITVASAPDTTSPTRRESDPPNLDQPSPLTPRIQGPQKQLPVHKAEANTLAGRRPKKLNISTYKFHALGDYVSSIQEFGPCDSYSTELGELMHRRPKAWYRRTNRRQVSMQLSRIERRRARLLKLRRKVMLKDRNQAYELEVQRQAARDPNPGFFIGMSQGLSLSLKDFADNGVHRDDPACNGFVFKLRSHLHGHLHGAVTEYLSNEYPGYRVPITYPKDWSYVRIEKDLLFAHRIMRIKYKTYDMRIDEDIIHIDTDNCNIMVHNPDFLNHPAQGHHPYIYAKVLKILRVDMDIYALFGHLPSKHGMDKPKPLSIPILWVRWYSYTASGQEYCLPSLEFKPLTSRNSTGFVNPNDVVRACHIIPKFSQGQRYNQTTGGSSALVNDVEEWLSYSVNRFADRDMFMRYECGHAVGHIYPGLDTSTLDSLSTPGRCLLQDGEEVRMEGNLNLEGDVSDSESEIGIAEDDDDMDIDDHSLEMYGIE</sequence>
<reference evidence="2 3" key="1">
    <citation type="journal article" date="2019" name="Nat. Ecol. Evol.">
        <title>Megaphylogeny resolves global patterns of mushroom evolution.</title>
        <authorList>
            <person name="Varga T."/>
            <person name="Krizsan K."/>
            <person name="Foldi C."/>
            <person name="Dima B."/>
            <person name="Sanchez-Garcia M."/>
            <person name="Sanchez-Ramirez S."/>
            <person name="Szollosi G.J."/>
            <person name="Szarkandi J.G."/>
            <person name="Papp V."/>
            <person name="Albert L."/>
            <person name="Andreopoulos W."/>
            <person name="Angelini C."/>
            <person name="Antonin V."/>
            <person name="Barry K.W."/>
            <person name="Bougher N.L."/>
            <person name="Buchanan P."/>
            <person name="Buyck B."/>
            <person name="Bense V."/>
            <person name="Catcheside P."/>
            <person name="Chovatia M."/>
            <person name="Cooper J."/>
            <person name="Damon W."/>
            <person name="Desjardin D."/>
            <person name="Finy P."/>
            <person name="Geml J."/>
            <person name="Haridas S."/>
            <person name="Hughes K."/>
            <person name="Justo A."/>
            <person name="Karasinski D."/>
            <person name="Kautmanova I."/>
            <person name="Kiss B."/>
            <person name="Kocsube S."/>
            <person name="Kotiranta H."/>
            <person name="LaButti K.M."/>
            <person name="Lechner B.E."/>
            <person name="Liimatainen K."/>
            <person name="Lipzen A."/>
            <person name="Lukacs Z."/>
            <person name="Mihaltcheva S."/>
            <person name="Morgado L.N."/>
            <person name="Niskanen T."/>
            <person name="Noordeloos M.E."/>
            <person name="Ohm R.A."/>
            <person name="Ortiz-Santana B."/>
            <person name="Ovrebo C."/>
            <person name="Racz N."/>
            <person name="Riley R."/>
            <person name="Savchenko A."/>
            <person name="Shiryaev A."/>
            <person name="Soop K."/>
            <person name="Spirin V."/>
            <person name="Szebenyi C."/>
            <person name="Tomsovsky M."/>
            <person name="Tulloss R.E."/>
            <person name="Uehling J."/>
            <person name="Grigoriev I.V."/>
            <person name="Vagvolgyi C."/>
            <person name="Papp T."/>
            <person name="Martin F.M."/>
            <person name="Miettinen O."/>
            <person name="Hibbett D.S."/>
            <person name="Nagy L.G."/>
        </authorList>
    </citation>
    <scope>NUCLEOTIDE SEQUENCE [LARGE SCALE GENOMIC DNA]</scope>
    <source>
        <strain evidence="2 3">CBS 121175</strain>
    </source>
</reference>
<evidence type="ECO:0000313" key="2">
    <source>
        <dbReference type="EMBL" id="TFK25959.1"/>
    </source>
</evidence>
<keyword evidence="3" id="KW-1185">Reference proteome</keyword>
<feature type="region of interest" description="Disordered" evidence="1">
    <location>
        <begin position="517"/>
        <end position="543"/>
    </location>
</feature>